<dbReference type="Pfam" id="PF00076">
    <property type="entry name" value="RRM_1"/>
    <property type="match status" value="1"/>
</dbReference>
<reference evidence="6 7" key="1">
    <citation type="submission" date="2024-06" db="EMBL/GenBank/DDBJ databases">
        <title>A chromosome-level genome assembly of beet webworm, Loxostege sticticalis.</title>
        <authorList>
            <person name="Zhang Y."/>
        </authorList>
    </citation>
    <scope>NUCLEOTIDE SEQUENCE [LARGE SCALE GENOMIC DNA]</scope>
    <source>
        <strain evidence="6">AQ026</strain>
        <tissue evidence="6">Whole body</tissue>
    </source>
</reference>
<dbReference type="InterPro" id="IPR000504">
    <property type="entry name" value="RRM_dom"/>
</dbReference>
<feature type="compositionally biased region" description="Basic and acidic residues" evidence="4">
    <location>
        <begin position="158"/>
        <end position="197"/>
    </location>
</feature>
<keyword evidence="1" id="KW-0677">Repeat</keyword>
<dbReference type="InterPro" id="IPR035979">
    <property type="entry name" value="RBD_domain_sf"/>
</dbReference>
<dbReference type="InterPro" id="IPR012677">
    <property type="entry name" value="Nucleotide-bd_a/b_plait_sf"/>
</dbReference>
<dbReference type="PANTHER" id="PTHR13976">
    <property type="entry name" value="HETEROGENEOUS NUCLEAR RIBONUCLEOPROTEIN-RELATED"/>
    <property type="match status" value="1"/>
</dbReference>
<sequence length="339" mass="38773">MVEAASMEKQPPKKPLTRKRKKKTKSPIEEKTMKLEVVSEPVVTTKQNAGVQKTECPKVMFEGLTMEEIGEKYPILNNEELVQRFLNVPLTNNQKGRIRTVLRDNLKGTSDNLLPDVIHDRIQAVLKSSTDITDTDLRKIRILYNMLKTAIKAEKSSLEKKEIEKNEAKKKPVKKQKETEKKDDDKDKPEAPKEKKEHLVKKVRGQKRYVVFLGNLPMDIDKEKIMQHFSELSNHIVDVRIPKAKEDKKSAIAYVELKNEPTYELALSKHHSMLGNRRINVLYSTQKNSKISKAEAKSKSAKLVALQKSGKLIGSTAANKKRSHRRAILKRARAKENQA</sequence>
<dbReference type="SUPFAM" id="SSF54928">
    <property type="entry name" value="RNA-binding domain, RBD"/>
    <property type="match status" value="1"/>
</dbReference>
<feature type="region of interest" description="Disordered" evidence="4">
    <location>
        <begin position="158"/>
        <end position="200"/>
    </location>
</feature>
<evidence type="ECO:0000313" key="7">
    <source>
        <dbReference type="Proteomes" id="UP001549920"/>
    </source>
</evidence>
<dbReference type="EMBL" id="JBEUOH010000028">
    <property type="protein sequence ID" value="KAL0859148.1"/>
    <property type="molecule type" value="Genomic_DNA"/>
</dbReference>
<accession>A0ABR3H2W1</accession>
<keyword evidence="7" id="KW-1185">Reference proteome</keyword>
<keyword evidence="2 3" id="KW-0694">RNA-binding</keyword>
<proteinExistence type="predicted"/>
<feature type="region of interest" description="Disordered" evidence="4">
    <location>
        <begin position="317"/>
        <end position="339"/>
    </location>
</feature>
<dbReference type="Gene3D" id="3.30.70.330">
    <property type="match status" value="1"/>
</dbReference>
<name>A0ABR3H2W1_LOXSC</name>
<evidence type="ECO:0000256" key="1">
    <source>
        <dbReference type="ARBA" id="ARBA00022737"/>
    </source>
</evidence>
<dbReference type="Proteomes" id="UP001549920">
    <property type="component" value="Unassembled WGS sequence"/>
</dbReference>
<evidence type="ECO:0000256" key="3">
    <source>
        <dbReference type="PROSITE-ProRule" id="PRU00176"/>
    </source>
</evidence>
<feature type="domain" description="RRM" evidence="5">
    <location>
        <begin position="209"/>
        <end position="286"/>
    </location>
</feature>
<protein>
    <recommendedName>
        <fullName evidence="5">RRM domain-containing protein</fullName>
    </recommendedName>
</protein>
<gene>
    <name evidence="6" type="ORF">ABMA27_010978</name>
</gene>
<feature type="compositionally biased region" description="Basic residues" evidence="4">
    <location>
        <begin position="319"/>
        <end position="333"/>
    </location>
</feature>
<dbReference type="InterPro" id="IPR050666">
    <property type="entry name" value="ESRP"/>
</dbReference>
<evidence type="ECO:0000256" key="4">
    <source>
        <dbReference type="SAM" id="MobiDB-lite"/>
    </source>
</evidence>
<evidence type="ECO:0000256" key="2">
    <source>
        <dbReference type="ARBA" id="ARBA00022884"/>
    </source>
</evidence>
<dbReference type="PROSITE" id="PS50102">
    <property type="entry name" value="RRM"/>
    <property type="match status" value="1"/>
</dbReference>
<evidence type="ECO:0000313" key="6">
    <source>
        <dbReference type="EMBL" id="KAL0859148.1"/>
    </source>
</evidence>
<comment type="caution">
    <text evidence="6">The sequence shown here is derived from an EMBL/GenBank/DDBJ whole genome shotgun (WGS) entry which is preliminary data.</text>
</comment>
<dbReference type="SMART" id="SM00360">
    <property type="entry name" value="RRM"/>
    <property type="match status" value="1"/>
</dbReference>
<organism evidence="6 7">
    <name type="scientific">Loxostege sticticalis</name>
    <name type="common">Beet webworm moth</name>
    <dbReference type="NCBI Taxonomy" id="481309"/>
    <lineage>
        <taxon>Eukaryota</taxon>
        <taxon>Metazoa</taxon>
        <taxon>Ecdysozoa</taxon>
        <taxon>Arthropoda</taxon>
        <taxon>Hexapoda</taxon>
        <taxon>Insecta</taxon>
        <taxon>Pterygota</taxon>
        <taxon>Neoptera</taxon>
        <taxon>Endopterygota</taxon>
        <taxon>Lepidoptera</taxon>
        <taxon>Glossata</taxon>
        <taxon>Ditrysia</taxon>
        <taxon>Pyraloidea</taxon>
        <taxon>Crambidae</taxon>
        <taxon>Pyraustinae</taxon>
        <taxon>Loxostege</taxon>
    </lineage>
</organism>
<feature type="compositionally biased region" description="Basic residues" evidence="4">
    <location>
        <begin position="15"/>
        <end position="25"/>
    </location>
</feature>
<evidence type="ECO:0000259" key="5">
    <source>
        <dbReference type="PROSITE" id="PS50102"/>
    </source>
</evidence>
<feature type="region of interest" description="Disordered" evidence="4">
    <location>
        <begin position="1"/>
        <end position="30"/>
    </location>
</feature>